<accession>A0A4V2JYM6</accession>
<organism evidence="1">
    <name type="scientific">Dichomitus squalens</name>
    <dbReference type="NCBI Taxonomy" id="114155"/>
    <lineage>
        <taxon>Eukaryota</taxon>
        <taxon>Fungi</taxon>
        <taxon>Dikarya</taxon>
        <taxon>Basidiomycota</taxon>
        <taxon>Agaricomycotina</taxon>
        <taxon>Agaricomycetes</taxon>
        <taxon>Polyporales</taxon>
        <taxon>Polyporaceae</taxon>
        <taxon>Dichomitus</taxon>
    </lineage>
</organism>
<dbReference type="Proteomes" id="UP000292957">
    <property type="component" value="Unassembled WGS sequence"/>
</dbReference>
<protein>
    <recommendedName>
        <fullName evidence="2">Protein kinase domain-containing protein</fullName>
    </recommendedName>
</protein>
<dbReference type="AlphaFoldDB" id="A0A4V2JYM6"/>
<gene>
    <name evidence="1" type="ORF">BD311DRAFT_743437</name>
</gene>
<dbReference type="InterPro" id="IPR011009">
    <property type="entry name" value="Kinase-like_dom_sf"/>
</dbReference>
<dbReference type="EMBL" id="ML143584">
    <property type="protein sequence ID" value="TBU21683.1"/>
    <property type="molecule type" value="Genomic_DNA"/>
</dbReference>
<dbReference type="OrthoDB" id="2731950at2759"/>
<dbReference type="Gene3D" id="1.10.510.10">
    <property type="entry name" value="Transferase(Phosphotransferase) domain 1"/>
    <property type="match status" value="1"/>
</dbReference>
<name>A0A4V2JYM6_9APHY</name>
<proteinExistence type="predicted"/>
<evidence type="ECO:0000313" key="1">
    <source>
        <dbReference type="EMBL" id="TBU21683.1"/>
    </source>
</evidence>
<dbReference type="SUPFAM" id="SSF56112">
    <property type="entry name" value="Protein kinase-like (PK-like)"/>
    <property type="match status" value="1"/>
</dbReference>
<reference evidence="1" key="1">
    <citation type="submission" date="2019-01" db="EMBL/GenBank/DDBJ databases">
        <title>Draft genome sequences of three monokaryotic isolates of the white-rot basidiomycete fungus Dichomitus squalens.</title>
        <authorList>
            <consortium name="DOE Joint Genome Institute"/>
            <person name="Lopez S.C."/>
            <person name="Andreopoulos B."/>
            <person name="Pangilinan J."/>
            <person name="Lipzen A."/>
            <person name="Riley R."/>
            <person name="Ahrendt S."/>
            <person name="Ng V."/>
            <person name="Barry K."/>
            <person name="Daum C."/>
            <person name="Grigoriev I.V."/>
            <person name="Hilden K.S."/>
            <person name="Makela M.R."/>
            <person name="de Vries R.P."/>
        </authorList>
    </citation>
    <scope>NUCLEOTIDE SEQUENCE [LARGE SCALE GENOMIC DNA]</scope>
    <source>
        <strain evidence="1">OM18370.1</strain>
    </source>
</reference>
<sequence length="434" mass="48957">MAPEAVSDFLAIPPWLNQHPELQHRDIHLVEMLRPGTVFATSWDELPHRVVKIVDPYKEEADILDSLQRDLACPANHVIPCDLVHSDKLFAIMPCLTSVELLFTSKISSALDAFDQILEASDKGGIAYLHDRRIAHMDLCAANVLAASVQEAAFDLRVKAGKLYIIDFDQSRRFDLKVGGQGAIVLPSTVCCPPPGITHLDPYSWDMYCTGKLLRWYLGGYYDKNALFPILDRYMRWVIGDERGCGAVCQCHPSAHRARQALAAVHWAVYAWECFHGILTTRRATQTVDEIDVQQSHGGEFIPGHERYARVFTAIRLINMCVPNFLECLLQSSSIEFGVVIGWVLDPYIDLWRMFLLALEGSELIDNPRWDCLLGARVLAKEASNVSERELEGVWRLRIERDEGLFETVNKTCQMACNLSDLGHETSCLSVYPK</sequence>
<evidence type="ECO:0008006" key="2">
    <source>
        <dbReference type="Google" id="ProtNLM"/>
    </source>
</evidence>